<keyword evidence="3" id="KW-0732">Signal</keyword>
<feature type="signal peptide" evidence="3">
    <location>
        <begin position="1"/>
        <end position="19"/>
    </location>
</feature>
<protein>
    <submittedName>
        <fullName evidence="4">Uncharacterized protein</fullName>
    </submittedName>
</protein>
<dbReference type="EMBL" id="AJIL01000077">
    <property type="protein sequence ID" value="KNE96778.1"/>
    <property type="molecule type" value="Genomic_DNA"/>
</dbReference>
<dbReference type="Proteomes" id="UP000054564">
    <property type="component" value="Unassembled WGS sequence"/>
</dbReference>
<proteinExistence type="predicted"/>
<feature type="chain" id="PRO_5005549899" evidence="3">
    <location>
        <begin position="20"/>
        <end position="181"/>
    </location>
</feature>
<accession>A0A0L0VBX5</accession>
<evidence type="ECO:0000256" key="2">
    <source>
        <dbReference type="SAM" id="Phobius"/>
    </source>
</evidence>
<keyword evidence="2" id="KW-1133">Transmembrane helix</keyword>
<keyword evidence="2" id="KW-0472">Membrane</keyword>
<feature type="region of interest" description="Disordered" evidence="1">
    <location>
        <begin position="48"/>
        <end position="98"/>
    </location>
</feature>
<keyword evidence="2" id="KW-0812">Transmembrane</keyword>
<evidence type="ECO:0000256" key="3">
    <source>
        <dbReference type="SAM" id="SignalP"/>
    </source>
</evidence>
<feature type="transmembrane region" description="Helical" evidence="2">
    <location>
        <begin position="156"/>
        <end position="180"/>
    </location>
</feature>
<organism evidence="4 5">
    <name type="scientific">Puccinia striiformis f. sp. tritici PST-78</name>
    <dbReference type="NCBI Taxonomy" id="1165861"/>
    <lineage>
        <taxon>Eukaryota</taxon>
        <taxon>Fungi</taxon>
        <taxon>Dikarya</taxon>
        <taxon>Basidiomycota</taxon>
        <taxon>Pucciniomycotina</taxon>
        <taxon>Pucciniomycetes</taxon>
        <taxon>Pucciniales</taxon>
        <taxon>Pucciniaceae</taxon>
        <taxon>Puccinia</taxon>
    </lineage>
</organism>
<keyword evidence="5" id="KW-1185">Reference proteome</keyword>
<feature type="compositionally biased region" description="Polar residues" evidence="1">
    <location>
        <begin position="56"/>
        <end position="68"/>
    </location>
</feature>
<gene>
    <name evidence="4" type="ORF">PSTG_09914</name>
</gene>
<evidence type="ECO:0000313" key="5">
    <source>
        <dbReference type="Proteomes" id="UP000054564"/>
    </source>
</evidence>
<reference evidence="5" key="1">
    <citation type="submission" date="2014-03" db="EMBL/GenBank/DDBJ databases">
        <title>The Genome Sequence of Puccinia striiformis f. sp. tritici PST-78.</title>
        <authorList>
            <consortium name="The Broad Institute Genome Sequencing Platform"/>
            <person name="Cuomo C."/>
            <person name="Hulbert S."/>
            <person name="Chen X."/>
            <person name="Walker B."/>
            <person name="Young S.K."/>
            <person name="Zeng Q."/>
            <person name="Gargeya S."/>
            <person name="Fitzgerald M."/>
            <person name="Haas B."/>
            <person name="Abouelleil A."/>
            <person name="Alvarado L."/>
            <person name="Arachchi H.M."/>
            <person name="Berlin A.M."/>
            <person name="Chapman S.B."/>
            <person name="Goldberg J."/>
            <person name="Griggs A."/>
            <person name="Gujja S."/>
            <person name="Hansen M."/>
            <person name="Howarth C."/>
            <person name="Imamovic A."/>
            <person name="Larimer J."/>
            <person name="McCowan C."/>
            <person name="Montmayeur A."/>
            <person name="Murphy C."/>
            <person name="Neiman D."/>
            <person name="Pearson M."/>
            <person name="Priest M."/>
            <person name="Roberts A."/>
            <person name="Saif S."/>
            <person name="Shea T."/>
            <person name="Sisk P."/>
            <person name="Sykes S."/>
            <person name="Wortman J."/>
            <person name="Nusbaum C."/>
            <person name="Birren B."/>
        </authorList>
    </citation>
    <scope>NUCLEOTIDE SEQUENCE [LARGE SCALE GENOMIC DNA]</scope>
    <source>
        <strain evidence="5">race PST-78</strain>
    </source>
</reference>
<feature type="compositionally biased region" description="Basic and acidic residues" evidence="1">
    <location>
        <begin position="69"/>
        <end position="87"/>
    </location>
</feature>
<evidence type="ECO:0000313" key="4">
    <source>
        <dbReference type="EMBL" id="KNE96778.1"/>
    </source>
</evidence>
<comment type="caution">
    <text evidence="4">The sequence shown here is derived from an EMBL/GenBank/DDBJ whole genome shotgun (WGS) entry which is preliminary data.</text>
</comment>
<name>A0A0L0VBX5_9BASI</name>
<sequence length="181" mass="19953">MIFRLLMPLILVVGQCMIAMEMPELAPVSKHPLHKIDPSAIILELTSAPDSPMSKKPSTSSASLQTLGDSKKDNPLRLHDQKEEHRISIPNDSSSTTAQCDSSQDINLAMCEINSGLAQYVSIPTQESSVSTRLGRWRPGDFVENWKRASMDLRTIYITMLAFFLLGVVLAIRGVVTLIMG</sequence>
<evidence type="ECO:0000256" key="1">
    <source>
        <dbReference type="SAM" id="MobiDB-lite"/>
    </source>
</evidence>
<dbReference type="AlphaFoldDB" id="A0A0L0VBX5"/>